<reference evidence="15" key="1">
    <citation type="submission" date="2013-02" db="EMBL/GenBank/DDBJ databases">
        <authorList>
            <person name="Hughes D."/>
        </authorList>
    </citation>
    <scope>NUCLEOTIDE SEQUENCE</scope>
    <source>
        <strain>Durham</strain>
        <strain evidence="15">NC isolate 2 -- Noor lab</strain>
    </source>
</reference>
<evidence type="ECO:0000259" key="13">
    <source>
        <dbReference type="PROSITE" id="PS50268"/>
    </source>
</evidence>
<dbReference type="EnsemblMetazoa" id="MESCA008946-RA">
    <property type="protein sequence ID" value="MESCA008946-PA"/>
    <property type="gene ID" value="MESCA008946"/>
</dbReference>
<evidence type="ECO:0000256" key="9">
    <source>
        <dbReference type="ARBA" id="ARBA00023136"/>
    </source>
</evidence>
<dbReference type="InterPro" id="IPR050971">
    <property type="entry name" value="Cadherin-domain_protein"/>
</dbReference>
<keyword evidence="4 12" id="KW-0732">Signal</keyword>
<keyword evidence="7" id="KW-0130">Cell adhesion</keyword>
<dbReference type="PANTHER" id="PTHR24025">
    <property type="entry name" value="DESMOGLEIN FAMILY MEMBER"/>
    <property type="match status" value="1"/>
</dbReference>
<evidence type="ECO:0000256" key="5">
    <source>
        <dbReference type="ARBA" id="ARBA00022737"/>
    </source>
</evidence>
<keyword evidence="2" id="KW-0245">EGF-like domain</keyword>
<dbReference type="EMBL" id="CAQQ02159460">
    <property type="status" value="NOT_ANNOTATED_CDS"/>
    <property type="molecule type" value="Genomic_DNA"/>
</dbReference>
<dbReference type="PRINTS" id="PR00205">
    <property type="entry name" value="CADHERIN"/>
</dbReference>
<feature type="signal peptide" evidence="12">
    <location>
        <begin position="1"/>
        <end position="19"/>
    </location>
</feature>
<feature type="chain" id="PRO_5004588614" description="Cadherin domain-containing protein" evidence="12">
    <location>
        <begin position="20"/>
        <end position="178"/>
    </location>
</feature>
<name>T1GYL3_MEGSC</name>
<evidence type="ECO:0000256" key="2">
    <source>
        <dbReference type="ARBA" id="ARBA00022536"/>
    </source>
</evidence>
<dbReference type="Pfam" id="PF00028">
    <property type="entry name" value="Cadherin"/>
    <property type="match status" value="1"/>
</dbReference>
<dbReference type="SUPFAM" id="SSF49313">
    <property type="entry name" value="Cadherin-like"/>
    <property type="match status" value="1"/>
</dbReference>
<reference evidence="14" key="2">
    <citation type="submission" date="2015-06" db="UniProtKB">
        <authorList>
            <consortium name="EnsemblMetazoa"/>
        </authorList>
    </citation>
    <scope>IDENTIFICATION</scope>
</reference>
<organism evidence="14 15">
    <name type="scientific">Megaselia scalaris</name>
    <name type="common">Humpbacked fly</name>
    <name type="synonym">Phora scalaris</name>
    <dbReference type="NCBI Taxonomy" id="36166"/>
    <lineage>
        <taxon>Eukaryota</taxon>
        <taxon>Metazoa</taxon>
        <taxon>Ecdysozoa</taxon>
        <taxon>Arthropoda</taxon>
        <taxon>Hexapoda</taxon>
        <taxon>Insecta</taxon>
        <taxon>Pterygota</taxon>
        <taxon>Neoptera</taxon>
        <taxon>Endopterygota</taxon>
        <taxon>Diptera</taxon>
        <taxon>Brachycera</taxon>
        <taxon>Muscomorpha</taxon>
        <taxon>Platypezoidea</taxon>
        <taxon>Phoridae</taxon>
        <taxon>Megaseliini</taxon>
        <taxon>Megaselia</taxon>
    </lineage>
</organism>
<dbReference type="InterPro" id="IPR002126">
    <property type="entry name" value="Cadherin-like_dom"/>
</dbReference>
<evidence type="ECO:0000256" key="10">
    <source>
        <dbReference type="ARBA" id="ARBA00023157"/>
    </source>
</evidence>
<keyword evidence="5" id="KW-0677">Repeat</keyword>
<dbReference type="CDD" id="cd11304">
    <property type="entry name" value="Cadherin_repeat"/>
    <property type="match status" value="1"/>
</dbReference>
<dbReference type="FunFam" id="2.60.40.60:FF:000058">
    <property type="entry name" value="FAT atypical cadherin 3"/>
    <property type="match status" value="1"/>
</dbReference>
<keyword evidence="9" id="KW-0472">Membrane</keyword>
<keyword evidence="6 11" id="KW-0106">Calcium</keyword>
<protein>
    <recommendedName>
        <fullName evidence="13">Cadherin domain-containing protein</fullName>
    </recommendedName>
</protein>
<dbReference type="STRING" id="36166.T1GYL3"/>
<dbReference type="GO" id="GO:0005509">
    <property type="term" value="F:calcium ion binding"/>
    <property type="evidence" value="ECO:0007669"/>
    <property type="project" value="UniProtKB-UniRule"/>
</dbReference>
<sequence length="178" mass="20426">MEWRRRFLVLLCLLSATSSSVEKRDSNSIYGQQHLRLTNNPMEFGWNQKDNRKPAFKNCLGYAPVVKEEQDKGTFVIQVEADDPDEGNNITYDLITSASERAKFEVNSKTGQIYTNHIFDRDEPSLEKSVYVTVKATDDGVPPLDDVCTFKVTIEDINDNPPYFIKAKYDERMAEDTK</sequence>
<evidence type="ECO:0000313" key="14">
    <source>
        <dbReference type="EnsemblMetazoa" id="MESCA008946-PA"/>
    </source>
</evidence>
<evidence type="ECO:0000256" key="11">
    <source>
        <dbReference type="PROSITE-ProRule" id="PRU00043"/>
    </source>
</evidence>
<keyword evidence="15" id="KW-1185">Reference proteome</keyword>
<accession>T1GYL3</accession>
<dbReference type="PROSITE" id="PS00232">
    <property type="entry name" value="CADHERIN_1"/>
    <property type="match status" value="1"/>
</dbReference>
<dbReference type="GO" id="GO:0005911">
    <property type="term" value="C:cell-cell junction"/>
    <property type="evidence" value="ECO:0007669"/>
    <property type="project" value="TreeGrafter"/>
</dbReference>
<evidence type="ECO:0000256" key="1">
    <source>
        <dbReference type="ARBA" id="ARBA00004167"/>
    </source>
</evidence>
<dbReference type="PANTHER" id="PTHR24025:SF23">
    <property type="entry name" value="NEURAL-CADHERIN"/>
    <property type="match status" value="1"/>
</dbReference>
<dbReference type="Gene3D" id="2.60.40.60">
    <property type="entry name" value="Cadherins"/>
    <property type="match status" value="1"/>
</dbReference>
<feature type="domain" description="Cadherin" evidence="13">
    <location>
        <begin position="66"/>
        <end position="164"/>
    </location>
</feature>
<dbReference type="AlphaFoldDB" id="T1GYL3"/>
<keyword evidence="8" id="KW-1133">Transmembrane helix</keyword>
<comment type="subcellular location">
    <subcellularLocation>
        <location evidence="1">Membrane</location>
        <topology evidence="1">Single-pass membrane protein</topology>
    </subcellularLocation>
</comment>
<evidence type="ECO:0000256" key="3">
    <source>
        <dbReference type="ARBA" id="ARBA00022692"/>
    </source>
</evidence>
<dbReference type="SMART" id="SM00112">
    <property type="entry name" value="CA"/>
    <property type="match status" value="1"/>
</dbReference>
<keyword evidence="10" id="KW-1015">Disulfide bond</keyword>
<dbReference type="PROSITE" id="PS50268">
    <property type="entry name" value="CADHERIN_2"/>
    <property type="match status" value="1"/>
</dbReference>
<dbReference type="InterPro" id="IPR015919">
    <property type="entry name" value="Cadherin-like_sf"/>
</dbReference>
<keyword evidence="3" id="KW-0812">Transmembrane</keyword>
<dbReference type="Proteomes" id="UP000015102">
    <property type="component" value="Unassembled WGS sequence"/>
</dbReference>
<dbReference type="GO" id="GO:0005886">
    <property type="term" value="C:plasma membrane"/>
    <property type="evidence" value="ECO:0007669"/>
    <property type="project" value="InterPro"/>
</dbReference>
<evidence type="ECO:0000256" key="4">
    <source>
        <dbReference type="ARBA" id="ARBA00022729"/>
    </source>
</evidence>
<evidence type="ECO:0000256" key="7">
    <source>
        <dbReference type="ARBA" id="ARBA00022889"/>
    </source>
</evidence>
<evidence type="ECO:0000313" key="15">
    <source>
        <dbReference type="Proteomes" id="UP000015102"/>
    </source>
</evidence>
<dbReference type="HOGENOM" id="CLU_1514289_0_0_1"/>
<evidence type="ECO:0000256" key="8">
    <source>
        <dbReference type="ARBA" id="ARBA00022989"/>
    </source>
</evidence>
<dbReference type="InterPro" id="IPR020894">
    <property type="entry name" value="Cadherin_CS"/>
</dbReference>
<proteinExistence type="predicted"/>
<evidence type="ECO:0000256" key="12">
    <source>
        <dbReference type="SAM" id="SignalP"/>
    </source>
</evidence>
<evidence type="ECO:0000256" key="6">
    <source>
        <dbReference type="ARBA" id="ARBA00022837"/>
    </source>
</evidence>
<dbReference type="GO" id="GO:0007156">
    <property type="term" value="P:homophilic cell adhesion via plasma membrane adhesion molecules"/>
    <property type="evidence" value="ECO:0007669"/>
    <property type="project" value="InterPro"/>
</dbReference>